<accession>A0A7V8IIT7</accession>
<keyword evidence="2" id="KW-1185">Reference proteome</keyword>
<gene>
    <name evidence="1" type="ORF">OI69_11135</name>
</gene>
<proteinExistence type="predicted"/>
<protein>
    <submittedName>
        <fullName evidence="1">Hexulose-6-phosphate synthase</fullName>
    </submittedName>
</protein>
<dbReference type="EMBL" id="JSXC01000033">
    <property type="protein sequence ID" value="KHN51604.1"/>
    <property type="molecule type" value="Genomic_DNA"/>
</dbReference>
<name>A0A7V8IIT7_9GAMM</name>
<dbReference type="GO" id="GO:0003729">
    <property type="term" value="F:mRNA binding"/>
    <property type="evidence" value="ECO:0007669"/>
    <property type="project" value="InterPro"/>
</dbReference>
<dbReference type="AlphaFoldDB" id="A0A7V8IIT7"/>
<organism evidence="1 2">
    <name type="scientific">Pectobacterium fontis</name>
    <dbReference type="NCBI Taxonomy" id="2558042"/>
    <lineage>
        <taxon>Bacteria</taxon>
        <taxon>Pseudomonadati</taxon>
        <taxon>Pseudomonadota</taxon>
        <taxon>Gammaproteobacteria</taxon>
        <taxon>Enterobacterales</taxon>
        <taxon>Pectobacteriaceae</taxon>
        <taxon>Pectobacterium</taxon>
    </lineage>
</organism>
<reference evidence="1 2" key="1">
    <citation type="submission" date="2014-10" db="EMBL/GenBank/DDBJ databases">
        <title>Genome sequence of Pectobacterium carotovorum M022.</title>
        <authorList>
            <person name="Chan K.-G."/>
            <person name="Tan W.-S."/>
        </authorList>
    </citation>
    <scope>NUCLEOTIDE SEQUENCE [LARGE SCALE GENOMIC DNA]</scope>
    <source>
        <strain evidence="1 2">M022</strain>
    </source>
</reference>
<evidence type="ECO:0000313" key="1">
    <source>
        <dbReference type="EMBL" id="KHN51604.1"/>
    </source>
</evidence>
<sequence>MTSVNDIMESVMQGKIASLRKKQRETLSQIFKTPVLSGVKWSNIESLVTALGGEIKEGSGSRVQFLLNGSIARFHRPHPSPDTDKGALVSLREWLESIGVKP</sequence>
<comment type="caution">
    <text evidence="1">The sequence shown here is derived from an EMBL/GenBank/DDBJ whole genome shotgun (WGS) entry which is preliminary data.</text>
</comment>
<evidence type="ECO:0000313" key="2">
    <source>
        <dbReference type="Proteomes" id="UP000053038"/>
    </source>
</evidence>
<dbReference type="Pfam" id="PF07927">
    <property type="entry name" value="HicA_toxin"/>
    <property type="match status" value="1"/>
</dbReference>
<dbReference type="InterPro" id="IPR012933">
    <property type="entry name" value="HicA_mRNA_interferase"/>
</dbReference>
<dbReference type="Proteomes" id="UP000053038">
    <property type="component" value="Unassembled WGS sequence"/>
</dbReference>